<dbReference type="AlphaFoldDB" id="A0A5M9JR08"/>
<feature type="region of interest" description="Disordered" evidence="1">
    <location>
        <begin position="1"/>
        <end position="32"/>
    </location>
</feature>
<feature type="compositionally biased region" description="Polar residues" evidence="1">
    <location>
        <begin position="76"/>
        <end position="87"/>
    </location>
</feature>
<dbReference type="Proteomes" id="UP000322873">
    <property type="component" value="Unassembled WGS sequence"/>
</dbReference>
<evidence type="ECO:0000256" key="1">
    <source>
        <dbReference type="SAM" id="MobiDB-lite"/>
    </source>
</evidence>
<protein>
    <submittedName>
        <fullName evidence="2">Uncharacterized protein</fullName>
    </submittedName>
</protein>
<reference evidence="2 3" key="1">
    <citation type="submission" date="2019-06" db="EMBL/GenBank/DDBJ databases">
        <title>Genome Sequence of the Brown Rot Fungal Pathogen Monilinia fructicola.</title>
        <authorList>
            <person name="De Miccolis Angelini R.M."/>
            <person name="Landi L."/>
            <person name="Abate D."/>
            <person name="Pollastro S."/>
            <person name="Romanazzi G."/>
            <person name="Faretra F."/>
        </authorList>
    </citation>
    <scope>NUCLEOTIDE SEQUENCE [LARGE SCALE GENOMIC DNA]</scope>
    <source>
        <strain evidence="2 3">Mfrc123</strain>
    </source>
</reference>
<proteinExistence type="predicted"/>
<dbReference type="EMBL" id="VICG01000005">
    <property type="protein sequence ID" value="KAA8571701.1"/>
    <property type="molecule type" value="Genomic_DNA"/>
</dbReference>
<accession>A0A5M9JR08</accession>
<keyword evidence="3" id="KW-1185">Reference proteome</keyword>
<feature type="region of interest" description="Disordered" evidence="1">
    <location>
        <begin position="61"/>
        <end position="94"/>
    </location>
</feature>
<gene>
    <name evidence="2" type="ORF">EYC84_001682</name>
</gene>
<sequence>MHIHAAHNMRQNSINQSHPTTTPRDRCSAPFPSKHKLVADTYLVRTSETARRSTFQLFNVPSSHRPWHPYSHNPALDTSDNTTSTPQAKDERRKARCEMRDARCEIRLIHRSHLTYTVALTKDPECRR</sequence>
<name>A0A5M9JR08_MONFR</name>
<evidence type="ECO:0000313" key="2">
    <source>
        <dbReference type="EMBL" id="KAA8571701.1"/>
    </source>
</evidence>
<organism evidence="2 3">
    <name type="scientific">Monilinia fructicola</name>
    <name type="common">Brown rot fungus</name>
    <name type="synonym">Ciboria fructicola</name>
    <dbReference type="NCBI Taxonomy" id="38448"/>
    <lineage>
        <taxon>Eukaryota</taxon>
        <taxon>Fungi</taxon>
        <taxon>Dikarya</taxon>
        <taxon>Ascomycota</taxon>
        <taxon>Pezizomycotina</taxon>
        <taxon>Leotiomycetes</taxon>
        <taxon>Helotiales</taxon>
        <taxon>Sclerotiniaceae</taxon>
        <taxon>Monilinia</taxon>
    </lineage>
</organism>
<evidence type="ECO:0000313" key="3">
    <source>
        <dbReference type="Proteomes" id="UP000322873"/>
    </source>
</evidence>
<feature type="compositionally biased region" description="Polar residues" evidence="1">
    <location>
        <begin position="9"/>
        <end position="22"/>
    </location>
</feature>
<comment type="caution">
    <text evidence="2">The sequence shown here is derived from an EMBL/GenBank/DDBJ whole genome shotgun (WGS) entry which is preliminary data.</text>
</comment>